<evidence type="ECO:0000313" key="2">
    <source>
        <dbReference type="Proteomes" id="UP001283361"/>
    </source>
</evidence>
<protein>
    <submittedName>
        <fullName evidence="1">Uncharacterized protein</fullName>
    </submittedName>
</protein>
<reference evidence="1" key="1">
    <citation type="journal article" date="2023" name="G3 (Bethesda)">
        <title>A reference genome for the long-term kleptoplast-retaining sea slug Elysia crispata morphotype clarki.</title>
        <authorList>
            <person name="Eastman K.E."/>
            <person name="Pendleton A.L."/>
            <person name="Shaikh M.A."/>
            <person name="Suttiyut T."/>
            <person name="Ogas R."/>
            <person name="Tomko P."/>
            <person name="Gavelis G."/>
            <person name="Widhalm J.R."/>
            <person name="Wisecaver J.H."/>
        </authorList>
    </citation>
    <scope>NUCLEOTIDE SEQUENCE</scope>
    <source>
        <strain evidence="1">ECLA1</strain>
    </source>
</reference>
<dbReference type="EMBL" id="JAWDGP010004318">
    <property type="protein sequence ID" value="KAK3765348.1"/>
    <property type="molecule type" value="Genomic_DNA"/>
</dbReference>
<gene>
    <name evidence="1" type="ORF">RRG08_065104</name>
</gene>
<keyword evidence="2" id="KW-1185">Reference proteome</keyword>
<name>A0AAE0Z9Q9_9GAST</name>
<dbReference type="AlphaFoldDB" id="A0AAE0Z9Q9"/>
<comment type="caution">
    <text evidence="1">The sequence shown here is derived from an EMBL/GenBank/DDBJ whole genome shotgun (WGS) entry which is preliminary data.</text>
</comment>
<sequence length="74" mass="8200">MLGISTRQQAVANWLLTGARTEDDRAYQAIEIARSAKGMRRIADKSKDAYLDEKSRALSAACKELQSELNIVSD</sequence>
<dbReference type="Proteomes" id="UP001283361">
    <property type="component" value="Unassembled WGS sequence"/>
</dbReference>
<accession>A0AAE0Z9Q9</accession>
<proteinExistence type="predicted"/>
<evidence type="ECO:0000313" key="1">
    <source>
        <dbReference type="EMBL" id="KAK3765348.1"/>
    </source>
</evidence>
<organism evidence="1 2">
    <name type="scientific">Elysia crispata</name>
    <name type="common">lettuce slug</name>
    <dbReference type="NCBI Taxonomy" id="231223"/>
    <lineage>
        <taxon>Eukaryota</taxon>
        <taxon>Metazoa</taxon>
        <taxon>Spiralia</taxon>
        <taxon>Lophotrochozoa</taxon>
        <taxon>Mollusca</taxon>
        <taxon>Gastropoda</taxon>
        <taxon>Heterobranchia</taxon>
        <taxon>Euthyneura</taxon>
        <taxon>Panpulmonata</taxon>
        <taxon>Sacoglossa</taxon>
        <taxon>Placobranchoidea</taxon>
        <taxon>Plakobranchidae</taxon>
        <taxon>Elysia</taxon>
    </lineage>
</organism>